<evidence type="ECO:0000313" key="2">
    <source>
        <dbReference type="Proteomes" id="UP001157915"/>
    </source>
</evidence>
<evidence type="ECO:0008006" key="3">
    <source>
        <dbReference type="Google" id="ProtNLM"/>
    </source>
</evidence>
<dbReference type="EMBL" id="FXUA01000003">
    <property type="protein sequence ID" value="SMP19465.1"/>
    <property type="molecule type" value="Genomic_DNA"/>
</dbReference>
<organism evidence="1 2">
    <name type="scientific">Algoriphagus winogradskyi</name>
    <dbReference type="NCBI Taxonomy" id="237017"/>
    <lineage>
        <taxon>Bacteria</taxon>
        <taxon>Pseudomonadati</taxon>
        <taxon>Bacteroidota</taxon>
        <taxon>Cytophagia</taxon>
        <taxon>Cytophagales</taxon>
        <taxon>Cyclobacteriaceae</taxon>
        <taxon>Algoriphagus</taxon>
    </lineage>
</organism>
<proteinExistence type="predicted"/>
<gene>
    <name evidence="1" type="ORF">SAMN06265367_1035</name>
</gene>
<dbReference type="Proteomes" id="UP001157915">
    <property type="component" value="Unassembled WGS sequence"/>
</dbReference>
<keyword evidence="2" id="KW-1185">Reference proteome</keyword>
<comment type="caution">
    <text evidence="1">The sequence shown here is derived from an EMBL/GenBank/DDBJ whole genome shotgun (WGS) entry which is preliminary data.</text>
</comment>
<sequence>MLRSIYVKNKKATTKFFLGKNANWRDLDEKFNGYAKWLTIN</sequence>
<accession>A0ABY1NVM1</accession>
<reference evidence="1 2" key="1">
    <citation type="submission" date="2017-05" db="EMBL/GenBank/DDBJ databases">
        <authorList>
            <person name="Varghese N."/>
            <person name="Submissions S."/>
        </authorList>
    </citation>
    <scope>NUCLEOTIDE SEQUENCE [LARGE SCALE GENOMIC DNA]</scope>
    <source>
        <strain evidence="1 2">DSM 15360</strain>
    </source>
</reference>
<protein>
    <recommendedName>
        <fullName evidence="3">Transposase</fullName>
    </recommendedName>
</protein>
<evidence type="ECO:0000313" key="1">
    <source>
        <dbReference type="EMBL" id="SMP19465.1"/>
    </source>
</evidence>
<name>A0ABY1NVM1_9BACT</name>